<dbReference type="EMBL" id="SMJU01000028">
    <property type="protein sequence ID" value="TDB57337.1"/>
    <property type="molecule type" value="Genomic_DNA"/>
</dbReference>
<sequence length="273" mass="30137">MTILDKIIAQKRLEIAAAKSEKKQSALEKEPFFLRKTNSLVSALQHTEIPGIIAEFKRQSPSKGIINDQVTAEFVTAGYKEAGAKALSVLTDSMFFGGSFDDFQRARAANPEIPMLRKDFMVDPYQLFEAKALGADVILLIAACLSPTEVQSLAQTAHQLGLEVLLEVHNLEELNQSLCDSIDMVGVNNRNLKTFTTSLDTSLELIEHIPEKFVKISESGLQDPITIFQLFQQGYKGFLIGETFMKTADPAAALRTLQDQLHTIANPLNTPIV</sequence>
<comment type="catalytic activity">
    <reaction evidence="1 8">
        <text>1-(2-carboxyphenylamino)-1-deoxy-D-ribulose 5-phosphate + H(+) = (1S,2R)-1-C-(indol-3-yl)glycerol 3-phosphate + CO2 + H2O</text>
        <dbReference type="Rhea" id="RHEA:23476"/>
        <dbReference type="ChEBI" id="CHEBI:15377"/>
        <dbReference type="ChEBI" id="CHEBI:15378"/>
        <dbReference type="ChEBI" id="CHEBI:16526"/>
        <dbReference type="ChEBI" id="CHEBI:58613"/>
        <dbReference type="ChEBI" id="CHEBI:58866"/>
        <dbReference type="EC" id="4.1.1.48"/>
    </reaction>
</comment>
<dbReference type="GO" id="GO:0000162">
    <property type="term" value="P:L-tryptophan biosynthetic process"/>
    <property type="evidence" value="ECO:0007669"/>
    <property type="project" value="UniProtKB-UniRule"/>
</dbReference>
<dbReference type="InterPro" id="IPR045186">
    <property type="entry name" value="Indole-3-glycerol_P_synth"/>
</dbReference>
<evidence type="ECO:0000313" key="10">
    <source>
        <dbReference type="EMBL" id="TDB57337.1"/>
    </source>
</evidence>
<organism evidence="10 11">
    <name type="scientific">Arundinibacter roseus</name>
    <dbReference type="NCBI Taxonomy" id="2070510"/>
    <lineage>
        <taxon>Bacteria</taxon>
        <taxon>Pseudomonadati</taxon>
        <taxon>Bacteroidota</taxon>
        <taxon>Cytophagia</taxon>
        <taxon>Cytophagales</taxon>
        <taxon>Spirosomataceae</taxon>
        <taxon>Arundinibacter</taxon>
    </lineage>
</organism>
<name>A0A4R4JRX5_9BACT</name>
<dbReference type="NCBIfam" id="NF001377">
    <property type="entry name" value="PRK00278.2-4"/>
    <property type="match status" value="1"/>
</dbReference>
<dbReference type="Proteomes" id="UP000295706">
    <property type="component" value="Unassembled WGS sequence"/>
</dbReference>
<dbReference type="CDD" id="cd00331">
    <property type="entry name" value="IGPS"/>
    <property type="match status" value="1"/>
</dbReference>
<dbReference type="AlphaFoldDB" id="A0A4R4JRX5"/>
<gene>
    <name evidence="8 10" type="primary">trpC</name>
    <name evidence="10" type="ORF">EZE20_23635</name>
</gene>
<evidence type="ECO:0000256" key="1">
    <source>
        <dbReference type="ARBA" id="ARBA00001633"/>
    </source>
</evidence>
<evidence type="ECO:0000256" key="4">
    <source>
        <dbReference type="ARBA" id="ARBA00022793"/>
    </source>
</evidence>
<dbReference type="InterPro" id="IPR013785">
    <property type="entry name" value="Aldolase_TIM"/>
</dbReference>
<dbReference type="RefSeq" id="WP_132122455.1">
    <property type="nucleotide sequence ID" value="NZ_SMJU01000028.1"/>
</dbReference>
<evidence type="ECO:0000259" key="9">
    <source>
        <dbReference type="Pfam" id="PF00218"/>
    </source>
</evidence>
<keyword evidence="4 8" id="KW-0210">Decarboxylase</keyword>
<evidence type="ECO:0000256" key="6">
    <source>
        <dbReference type="ARBA" id="ARBA00023141"/>
    </source>
</evidence>
<dbReference type="Pfam" id="PF00218">
    <property type="entry name" value="IGPS"/>
    <property type="match status" value="1"/>
</dbReference>
<dbReference type="SUPFAM" id="SSF51366">
    <property type="entry name" value="Ribulose-phoshate binding barrel"/>
    <property type="match status" value="1"/>
</dbReference>
<comment type="similarity">
    <text evidence="8">Belongs to the TrpC family.</text>
</comment>
<evidence type="ECO:0000313" key="11">
    <source>
        <dbReference type="Proteomes" id="UP000295706"/>
    </source>
</evidence>
<dbReference type="EC" id="4.1.1.48" evidence="8"/>
<reference evidence="10 11" key="1">
    <citation type="submission" date="2019-02" db="EMBL/GenBank/DDBJ databases">
        <title>Arundinibacter roseus gen. nov., sp. nov., a new member of the family Cytophagaceae.</title>
        <authorList>
            <person name="Szuroczki S."/>
            <person name="Khayer B."/>
            <person name="Sproer C."/>
            <person name="Toumi M."/>
            <person name="Szabo A."/>
            <person name="Felfoldi T."/>
            <person name="Schumann P."/>
            <person name="Toth E."/>
        </authorList>
    </citation>
    <scope>NUCLEOTIDE SEQUENCE [LARGE SCALE GENOMIC DNA]</scope>
    <source>
        <strain evidence="10 11">DMA-k-7a</strain>
    </source>
</reference>
<accession>A0A4R4JRX5</accession>
<feature type="domain" description="Indole-3-glycerol phosphate synthase" evidence="9">
    <location>
        <begin position="4"/>
        <end position="257"/>
    </location>
</feature>
<keyword evidence="11" id="KW-1185">Reference proteome</keyword>
<dbReference type="GO" id="GO:0004425">
    <property type="term" value="F:indole-3-glycerol-phosphate synthase activity"/>
    <property type="evidence" value="ECO:0007669"/>
    <property type="project" value="UniProtKB-UniRule"/>
</dbReference>
<evidence type="ECO:0000256" key="5">
    <source>
        <dbReference type="ARBA" id="ARBA00022822"/>
    </source>
</evidence>
<dbReference type="Gene3D" id="3.20.20.70">
    <property type="entry name" value="Aldolase class I"/>
    <property type="match status" value="1"/>
</dbReference>
<evidence type="ECO:0000256" key="8">
    <source>
        <dbReference type="HAMAP-Rule" id="MF_00134"/>
    </source>
</evidence>
<dbReference type="PANTHER" id="PTHR22854:SF2">
    <property type="entry name" value="INDOLE-3-GLYCEROL-PHOSPHATE SYNTHASE"/>
    <property type="match status" value="1"/>
</dbReference>
<evidence type="ECO:0000256" key="2">
    <source>
        <dbReference type="ARBA" id="ARBA00004696"/>
    </source>
</evidence>
<dbReference type="OrthoDB" id="9804217at2"/>
<protein>
    <recommendedName>
        <fullName evidence="8">Indole-3-glycerol phosphate synthase</fullName>
        <shortName evidence="8">IGPS</shortName>
        <ecNumber evidence="8">4.1.1.48</ecNumber>
    </recommendedName>
</protein>
<comment type="pathway">
    <text evidence="2 8">Amino-acid biosynthesis; L-tryptophan biosynthesis; L-tryptophan from chorismate: step 4/5.</text>
</comment>
<comment type="caution">
    <text evidence="10">The sequence shown here is derived from an EMBL/GenBank/DDBJ whole genome shotgun (WGS) entry which is preliminary data.</text>
</comment>
<dbReference type="InterPro" id="IPR013798">
    <property type="entry name" value="Indole-3-glycerol_P_synth_dom"/>
</dbReference>
<dbReference type="UniPathway" id="UPA00035">
    <property type="reaction ID" value="UER00043"/>
</dbReference>
<proteinExistence type="inferred from homology"/>
<keyword evidence="5 8" id="KW-0822">Tryptophan biosynthesis</keyword>
<keyword evidence="6 8" id="KW-0057">Aromatic amino acid biosynthesis</keyword>
<keyword evidence="3 8" id="KW-0028">Amino-acid biosynthesis</keyword>
<dbReference type="FunFam" id="3.20.20.70:FF:000024">
    <property type="entry name" value="Indole-3-glycerol phosphate synthase"/>
    <property type="match status" value="1"/>
</dbReference>
<evidence type="ECO:0000256" key="7">
    <source>
        <dbReference type="ARBA" id="ARBA00023239"/>
    </source>
</evidence>
<dbReference type="InterPro" id="IPR011060">
    <property type="entry name" value="RibuloseP-bd_barrel"/>
</dbReference>
<dbReference type="HAMAP" id="MF_00134_B">
    <property type="entry name" value="IGPS_B"/>
    <property type="match status" value="1"/>
</dbReference>
<evidence type="ECO:0000256" key="3">
    <source>
        <dbReference type="ARBA" id="ARBA00022605"/>
    </source>
</evidence>
<dbReference type="PANTHER" id="PTHR22854">
    <property type="entry name" value="TRYPTOPHAN BIOSYNTHESIS PROTEIN"/>
    <property type="match status" value="1"/>
</dbReference>
<keyword evidence="7 8" id="KW-0456">Lyase</keyword>
<dbReference type="GO" id="GO:0004640">
    <property type="term" value="F:phosphoribosylanthranilate isomerase activity"/>
    <property type="evidence" value="ECO:0007669"/>
    <property type="project" value="TreeGrafter"/>
</dbReference>